<dbReference type="EMBL" id="JASCZI010211822">
    <property type="protein sequence ID" value="MED6196934.1"/>
    <property type="molecule type" value="Genomic_DNA"/>
</dbReference>
<protein>
    <submittedName>
        <fullName evidence="1">Uncharacterized protein</fullName>
    </submittedName>
</protein>
<evidence type="ECO:0000313" key="2">
    <source>
        <dbReference type="Proteomes" id="UP001341840"/>
    </source>
</evidence>
<feature type="non-terminal residue" evidence="1">
    <location>
        <position position="1"/>
    </location>
</feature>
<evidence type="ECO:0000313" key="1">
    <source>
        <dbReference type="EMBL" id="MED6196934.1"/>
    </source>
</evidence>
<name>A0ABU6XH67_9FABA</name>
<dbReference type="Proteomes" id="UP001341840">
    <property type="component" value="Unassembled WGS sequence"/>
</dbReference>
<comment type="caution">
    <text evidence="1">The sequence shown here is derived from an EMBL/GenBank/DDBJ whole genome shotgun (WGS) entry which is preliminary data.</text>
</comment>
<reference evidence="1 2" key="1">
    <citation type="journal article" date="2023" name="Plants (Basel)">
        <title>Bridging the Gap: Combining Genomics and Transcriptomics Approaches to Understand Stylosanthes scabra, an Orphan Legume from the Brazilian Caatinga.</title>
        <authorList>
            <person name="Ferreira-Neto J.R.C."/>
            <person name="da Silva M.D."/>
            <person name="Binneck E."/>
            <person name="de Melo N.F."/>
            <person name="da Silva R.H."/>
            <person name="de Melo A.L.T.M."/>
            <person name="Pandolfi V."/>
            <person name="Bustamante F.O."/>
            <person name="Brasileiro-Vidal A.C."/>
            <person name="Benko-Iseppon A.M."/>
        </authorList>
    </citation>
    <scope>NUCLEOTIDE SEQUENCE [LARGE SCALE GENOMIC DNA]</scope>
    <source>
        <tissue evidence="1">Leaves</tissue>
    </source>
</reference>
<proteinExistence type="predicted"/>
<gene>
    <name evidence="1" type="ORF">PIB30_052011</name>
</gene>
<keyword evidence="2" id="KW-1185">Reference proteome</keyword>
<organism evidence="1 2">
    <name type="scientific">Stylosanthes scabra</name>
    <dbReference type="NCBI Taxonomy" id="79078"/>
    <lineage>
        <taxon>Eukaryota</taxon>
        <taxon>Viridiplantae</taxon>
        <taxon>Streptophyta</taxon>
        <taxon>Embryophyta</taxon>
        <taxon>Tracheophyta</taxon>
        <taxon>Spermatophyta</taxon>
        <taxon>Magnoliopsida</taxon>
        <taxon>eudicotyledons</taxon>
        <taxon>Gunneridae</taxon>
        <taxon>Pentapetalae</taxon>
        <taxon>rosids</taxon>
        <taxon>fabids</taxon>
        <taxon>Fabales</taxon>
        <taxon>Fabaceae</taxon>
        <taxon>Papilionoideae</taxon>
        <taxon>50 kb inversion clade</taxon>
        <taxon>dalbergioids sensu lato</taxon>
        <taxon>Dalbergieae</taxon>
        <taxon>Pterocarpus clade</taxon>
        <taxon>Stylosanthes</taxon>
    </lineage>
</organism>
<accession>A0ABU6XH67</accession>
<sequence length="68" mass="6923">SLIMPCSSPAPRLAASAHRLSTSMSSRAATAVSKSRSVSIASNRRLFASQLGGSCLAAALKSLCTTAR</sequence>